<organism evidence="2 3">
    <name type="scientific">Okeanomitos corallinicola TIOX110</name>
    <dbReference type="NCBI Taxonomy" id="3133117"/>
    <lineage>
        <taxon>Bacteria</taxon>
        <taxon>Bacillati</taxon>
        <taxon>Cyanobacteriota</taxon>
        <taxon>Cyanophyceae</taxon>
        <taxon>Nostocales</taxon>
        <taxon>Aphanizomenonaceae</taxon>
        <taxon>Okeanomitos</taxon>
    </lineage>
</organism>
<feature type="domain" description="Restriction endonuclease type I HsdR N-terminal" evidence="1">
    <location>
        <begin position="57"/>
        <end position="197"/>
    </location>
</feature>
<evidence type="ECO:0000259" key="1">
    <source>
        <dbReference type="Pfam" id="PF04313"/>
    </source>
</evidence>
<keyword evidence="3" id="KW-1185">Reference proteome</keyword>
<protein>
    <submittedName>
        <fullName evidence="2">Type I restriction enzyme HsdR N-terminal domain-containing protein</fullName>
    </submittedName>
</protein>
<dbReference type="InterPro" id="IPR007409">
    <property type="entry name" value="Restrct_endonuc_type1_HsdR_N"/>
</dbReference>
<accession>A0ABZ2UZ16</accession>
<reference evidence="2 3" key="1">
    <citation type="submission" date="2024-04" db="EMBL/GenBank/DDBJ databases">
        <title>Okeanomitos corallinicola gen. &amp; sp. nov. (Nostocales, Cyanobacteria), a new toxic marine heterocyst-forming cyanobacterium from a coral reef.</title>
        <authorList>
            <person name="Li H."/>
            <person name="Li R."/>
            <person name="Kang J."/>
            <person name="Hii K.S."/>
            <person name="Mohamed H.F."/>
            <person name="Xu X."/>
            <person name="Luo Z."/>
        </authorList>
    </citation>
    <scope>NUCLEOTIDE SEQUENCE [LARGE SCALE GENOMIC DNA]</scope>
    <source>
        <strain evidence="2 3">TIOX110</strain>
    </source>
</reference>
<dbReference type="RefSeq" id="WP_353933065.1">
    <property type="nucleotide sequence ID" value="NZ_CP150886.1"/>
</dbReference>
<dbReference type="EMBL" id="CP150886">
    <property type="protein sequence ID" value="WZB90172.1"/>
    <property type="molecule type" value="Genomic_DNA"/>
</dbReference>
<evidence type="ECO:0000313" key="3">
    <source>
        <dbReference type="Proteomes" id="UP001483337"/>
    </source>
</evidence>
<proteinExistence type="predicted"/>
<sequence>MKNTMQAYKLKGKIDSSGNLVITDPLNLPPGDVEIVVWQATETLDNTTTPASEPAAETPRRRTQIKALQNWFEKTQPAPPDFDPDDPPMLENTVKMVVLAPLLDLAGFYHKPFRIETETGVALEMEDEGTIIRGRIDVLVLKNRLWLLVIESKRSDFAVTRAIPQALAYMLGNEETVLPTFGMITNGNEFLFLKVLEHKYANSRLFSLVNPDNELYRVLQVLKRLGMETIAYC</sequence>
<dbReference type="Gene3D" id="3.90.1570.30">
    <property type="match status" value="1"/>
</dbReference>
<gene>
    <name evidence="2" type="ORF">WJM97_10995</name>
</gene>
<dbReference type="Proteomes" id="UP001483337">
    <property type="component" value="Chromosome"/>
</dbReference>
<evidence type="ECO:0000313" key="2">
    <source>
        <dbReference type="EMBL" id="WZB90172.1"/>
    </source>
</evidence>
<name>A0ABZ2UZ16_9CYAN</name>
<dbReference type="Pfam" id="PF04313">
    <property type="entry name" value="HSDR_N"/>
    <property type="match status" value="1"/>
</dbReference>